<proteinExistence type="predicted"/>
<feature type="domain" description="NodB homology" evidence="1">
    <location>
        <begin position="44"/>
        <end position="220"/>
    </location>
</feature>
<dbReference type="Proteomes" id="UP000000719">
    <property type="component" value="Chromosome"/>
</dbReference>
<dbReference type="GO" id="GO:0005975">
    <property type="term" value="P:carbohydrate metabolic process"/>
    <property type="evidence" value="ECO:0007669"/>
    <property type="project" value="InterPro"/>
</dbReference>
<protein>
    <submittedName>
        <fullName evidence="2">Polysaccharide deacetylase</fullName>
    </submittedName>
</protein>
<dbReference type="GO" id="GO:0016020">
    <property type="term" value="C:membrane"/>
    <property type="evidence" value="ECO:0007669"/>
    <property type="project" value="TreeGrafter"/>
</dbReference>
<dbReference type="KEGG" id="hor:Hore_07960"/>
<dbReference type="InterPro" id="IPR011330">
    <property type="entry name" value="Glyco_hydro/deAcase_b/a-brl"/>
</dbReference>
<evidence type="ECO:0000313" key="3">
    <source>
        <dbReference type="Proteomes" id="UP000000719"/>
    </source>
</evidence>
<dbReference type="CDD" id="cd10950">
    <property type="entry name" value="CE4_BsYlxY_like"/>
    <property type="match status" value="1"/>
</dbReference>
<dbReference type="GO" id="GO:0016810">
    <property type="term" value="F:hydrolase activity, acting on carbon-nitrogen (but not peptide) bonds"/>
    <property type="evidence" value="ECO:0007669"/>
    <property type="project" value="InterPro"/>
</dbReference>
<dbReference type="SUPFAM" id="SSF88713">
    <property type="entry name" value="Glycoside hydrolase/deacetylase"/>
    <property type="match status" value="1"/>
</dbReference>
<dbReference type="STRING" id="373903.Hore_07960"/>
<organism evidence="2 3">
    <name type="scientific">Halothermothrix orenii (strain H 168 / OCM 544 / DSM 9562)</name>
    <dbReference type="NCBI Taxonomy" id="373903"/>
    <lineage>
        <taxon>Bacteria</taxon>
        <taxon>Bacillati</taxon>
        <taxon>Bacillota</taxon>
        <taxon>Clostridia</taxon>
        <taxon>Halanaerobiales</taxon>
        <taxon>Halothermotrichaceae</taxon>
        <taxon>Halothermothrix</taxon>
    </lineage>
</organism>
<dbReference type="InterPro" id="IPR050248">
    <property type="entry name" value="Polysacc_deacetylase_ArnD"/>
</dbReference>
<dbReference type="HOGENOM" id="CLU_021264_0_2_9"/>
<dbReference type="Gene3D" id="3.20.20.370">
    <property type="entry name" value="Glycoside hydrolase/deacetylase"/>
    <property type="match status" value="1"/>
</dbReference>
<sequence>MIKKYVVVIALFIGIVAGMARHELTMPVVSRPDSPFYHGVRGRNQVAITVNVDWGEKYLPGMLRILHENQVKVTFFVTGKWARKCPDLLQEMAAMGHEIGNHGYNHAHPKQLSNEALAKLIKDNEELIYKVTGQRTKLFAPPYGEVDSRITKVASKLGYDTIMWSADTVDWQRPSPDIIVQRVMAKIDDGGIILMHPTEPTLYALEDIINNLRQRGYEIVTVSELISK</sequence>
<dbReference type="PROSITE" id="PS51677">
    <property type="entry name" value="NODB"/>
    <property type="match status" value="1"/>
</dbReference>
<dbReference type="Pfam" id="PF01522">
    <property type="entry name" value="Polysacc_deac_1"/>
    <property type="match status" value="1"/>
</dbReference>
<dbReference type="InterPro" id="IPR002509">
    <property type="entry name" value="NODB_dom"/>
</dbReference>
<evidence type="ECO:0000313" key="2">
    <source>
        <dbReference type="EMBL" id="ACL69553.1"/>
    </source>
</evidence>
<dbReference type="AlphaFoldDB" id="B8CW84"/>
<evidence type="ECO:0000259" key="1">
    <source>
        <dbReference type="PROSITE" id="PS51677"/>
    </source>
</evidence>
<accession>B8CW84</accession>
<dbReference type="eggNOG" id="COG0726">
    <property type="taxonomic scope" value="Bacteria"/>
</dbReference>
<name>B8CW84_HALOH</name>
<dbReference type="EMBL" id="CP001098">
    <property type="protein sequence ID" value="ACL69553.1"/>
    <property type="molecule type" value="Genomic_DNA"/>
</dbReference>
<gene>
    <name evidence="2" type="ordered locus">Hore_07960</name>
</gene>
<dbReference type="PANTHER" id="PTHR10587">
    <property type="entry name" value="GLYCOSYL TRANSFERASE-RELATED"/>
    <property type="match status" value="1"/>
</dbReference>
<reference evidence="2 3" key="1">
    <citation type="journal article" date="2009" name="PLoS ONE">
        <title>Genome analysis of the anaerobic thermohalophilic bacterium Halothermothrix orenii.</title>
        <authorList>
            <person name="Mavromatis K."/>
            <person name="Ivanova N."/>
            <person name="Anderson I."/>
            <person name="Lykidis A."/>
            <person name="Hooper S.D."/>
            <person name="Sun H."/>
            <person name="Kunin V."/>
            <person name="Lapidus A."/>
            <person name="Hugenholtz P."/>
            <person name="Patel B."/>
            <person name="Kyrpides N.C."/>
        </authorList>
    </citation>
    <scope>NUCLEOTIDE SEQUENCE [LARGE SCALE GENOMIC DNA]</scope>
    <source>
        <strain evidence="3">H 168 / OCM 544 / DSM 9562</strain>
    </source>
</reference>
<dbReference type="PANTHER" id="PTHR10587:SF80">
    <property type="entry name" value="CHITOOLIGOSACCHARIDE DEACETYLASE"/>
    <property type="match status" value="1"/>
</dbReference>
<keyword evidence="3" id="KW-1185">Reference proteome</keyword>
<dbReference type="RefSeq" id="WP_012635741.1">
    <property type="nucleotide sequence ID" value="NC_011899.1"/>
</dbReference>